<feature type="transmembrane region" description="Helical" evidence="5">
    <location>
        <begin position="317"/>
        <end position="340"/>
    </location>
</feature>
<keyword evidence="4 5" id="KW-0472">Membrane</keyword>
<evidence type="ECO:0000313" key="8">
    <source>
        <dbReference type="Proteomes" id="UP000481033"/>
    </source>
</evidence>
<dbReference type="Proteomes" id="UP000481033">
    <property type="component" value="Unassembled WGS sequence"/>
</dbReference>
<reference evidence="7 8" key="1">
    <citation type="journal article" date="2020" name="Microb. Ecol.">
        <title>Ecogenomics of the Marine Benthic Filamentous Cyanobacterium Adonisia.</title>
        <authorList>
            <person name="Walter J.M."/>
            <person name="Coutinho F.H."/>
            <person name="Leomil L."/>
            <person name="Hargreaves P.I."/>
            <person name="Campeao M.E."/>
            <person name="Vieira V.V."/>
            <person name="Silva B.S."/>
            <person name="Fistarol G.O."/>
            <person name="Salomon P.S."/>
            <person name="Sawabe T."/>
            <person name="Mino S."/>
            <person name="Hosokawa M."/>
            <person name="Miyashita H."/>
            <person name="Maruyama F."/>
            <person name="van Verk M.C."/>
            <person name="Dutilh B.E."/>
            <person name="Thompson C.C."/>
            <person name="Thompson F.L."/>
        </authorList>
    </citation>
    <scope>NUCLEOTIDE SEQUENCE [LARGE SCALE GENOMIC DNA]</scope>
    <source>
        <strain evidence="7 8">CCMR0081</strain>
    </source>
</reference>
<evidence type="ECO:0000256" key="1">
    <source>
        <dbReference type="ARBA" id="ARBA00004141"/>
    </source>
</evidence>
<evidence type="ECO:0000313" key="7">
    <source>
        <dbReference type="EMBL" id="NEZ60855.1"/>
    </source>
</evidence>
<accession>A0A6M0RXB6</accession>
<feature type="transmembrane region" description="Helical" evidence="5">
    <location>
        <begin position="234"/>
        <end position="255"/>
    </location>
</feature>
<evidence type="ECO:0000256" key="5">
    <source>
        <dbReference type="SAM" id="Phobius"/>
    </source>
</evidence>
<feature type="transmembrane region" description="Helical" evidence="5">
    <location>
        <begin position="108"/>
        <end position="128"/>
    </location>
</feature>
<comment type="subcellular location">
    <subcellularLocation>
        <location evidence="1">Membrane</location>
        <topology evidence="1">Multi-pass membrane protein</topology>
    </subcellularLocation>
</comment>
<proteinExistence type="predicted"/>
<feature type="transmembrane region" description="Helical" evidence="5">
    <location>
        <begin position="21"/>
        <end position="41"/>
    </location>
</feature>
<dbReference type="InterPro" id="IPR007016">
    <property type="entry name" value="O-antigen_ligase-rel_domated"/>
</dbReference>
<name>A0A6M0RXB6_9CYAN</name>
<feature type="transmembrane region" description="Helical" evidence="5">
    <location>
        <begin position="361"/>
        <end position="382"/>
    </location>
</feature>
<keyword evidence="8" id="KW-1185">Reference proteome</keyword>
<evidence type="ECO:0000256" key="3">
    <source>
        <dbReference type="ARBA" id="ARBA00022989"/>
    </source>
</evidence>
<keyword evidence="2 5" id="KW-0812">Transmembrane</keyword>
<evidence type="ECO:0000256" key="4">
    <source>
        <dbReference type="ARBA" id="ARBA00023136"/>
    </source>
</evidence>
<gene>
    <name evidence="7" type="ORF">DXZ20_35525</name>
</gene>
<sequence>MKREKIWYHTYSSGRLLWLSHLGLPFYVGLVGLGVTLLLAVWNYKMQLLRPGIVRWLGLVALWMVGQTLLAHDPVKAGFGLVHYLPYFGLFAVLLVLEFSVADWRGLAWGLLLASIPVNVVGLVEYILKAPGVEAILADQTLVNWMYQGEHYHRAASIFSNPNVYANYLVVLLGLGLGLVGQWPQRWRQLTLVIALGLVGIGIVCSGSRNGWLMALSQLMLMLWLGKLRGRLHWLGKIGVLALVGSGILGGIGTYELTLADINQSLQHDSRLNTWWVAWQLVQAKPWLGWGLGSFAQLYPTLNPLKDYLQMSHAHNIGLMLLAEGGLVLTLALALPVGYVCYRGVRSLLLPLFKGRARATLLGYGLALWGLLGFSLFDLPFYDARINALHWMVLAGVYGLTGKDEASTSG</sequence>
<dbReference type="RefSeq" id="WP_163703168.1">
    <property type="nucleotide sequence ID" value="NZ_QXHD01000004.1"/>
</dbReference>
<evidence type="ECO:0000256" key="2">
    <source>
        <dbReference type="ARBA" id="ARBA00022692"/>
    </source>
</evidence>
<feature type="transmembrane region" description="Helical" evidence="5">
    <location>
        <begin position="53"/>
        <end position="72"/>
    </location>
</feature>
<organism evidence="7 8">
    <name type="scientific">Adonisia turfae CCMR0081</name>
    <dbReference type="NCBI Taxonomy" id="2292702"/>
    <lineage>
        <taxon>Bacteria</taxon>
        <taxon>Bacillati</taxon>
        <taxon>Cyanobacteriota</taxon>
        <taxon>Adonisia</taxon>
        <taxon>Adonisia turfae</taxon>
    </lineage>
</organism>
<dbReference type="EMBL" id="QXHD01000004">
    <property type="protein sequence ID" value="NEZ60855.1"/>
    <property type="molecule type" value="Genomic_DNA"/>
</dbReference>
<feature type="transmembrane region" description="Helical" evidence="5">
    <location>
        <begin position="190"/>
        <end position="213"/>
    </location>
</feature>
<dbReference type="AlphaFoldDB" id="A0A6M0RXB6"/>
<comment type="caution">
    <text evidence="7">The sequence shown here is derived from an EMBL/GenBank/DDBJ whole genome shotgun (WGS) entry which is preliminary data.</text>
</comment>
<evidence type="ECO:0000259" key="6">
    <source>
        <dbReference type="Pfam" id="PF04932"/>
    </source>
</evidence>
<protein>
    <recommendedName>
        <fullName evidence="6">O-antigen ligase-related domain-containing protein</fullName>
    </recommendedName>
</protein>
<dbReference type="PANTHER" id="PTHR37422:SF13">
    <property type="entry name" value="LIPOPOLYSACCHARIDE BIOSYNTHESIS PROTEIN PA4999-RELATED"/>
    <property type="match status" value="1"/>
</dbReference>
<dbReference type="Pfam" id="PF04932">
    <property type="entry name" value="Wzy_C"/>
    <property type="match status" value="1"/>
</dbReference>
<keyword evidence="3 5" id="KW-1133">Transmembrane helix</keyword>
<feature type="transmembrane region" description="Helical" evidence="5">
    <location>
        <begin position="164"/>
        <end position="184"/>
    </location>
</feature>
<dbReference type="PANTHER" id="PTHR37422">
    <property type="entry name" value="TEICHURONIC ACID BIOSYNTHESIS PROTEIN TUAE"/>
    <property type="match status" value="1"/>
</dbReference>
<dbReference type="InterPro" id="IPR051533">
    <property type="entry name" value="WaaL-like"/>
</dbReference>
<dbReference type="GO" id="GO:0016020">
    <property type="term" value="C:membrane"/>
    <property type="evidence" value="ECO:0007669"/>
    <property type="project" value="UniProtKB-SubCell"/>
</dbReference>
<feature type="transmembrane region" description="Helical" evidence="5">
    <location>
        <begin position="84"/>
        <end position="102"/>
    </location>
</feature>
<feature type="domain" description="O-antigen ligase-related" evidence="6">
    <location>
        <begin position="195"/>
        <end position="333"/>
    </location>
</feature>